<proteinExistence type="predicted"/>
<accession>A0ABM1B8Z3</accession>
<dbReference type="InterPro" id="IPR038917">
    <property type="entry name" value="Malonyl_CoA_deC"/>
</dbReference>
<dbReference type="Pfam" id="PF17408">
    <property type="entry name" value="MCD_N"/>
    <property type="match status" value="1"/>
</dbReference>
<dbReference type="RefSeq" id="XP_013777235.1">
    <property type="nucleotide sequence ID" value="XM_013921781.2"/>
</dbReference>
<dbReference type="InterPro" id="IPR042303">
    <property type="entry name" value="Malonyl_CoA_deC_C_sf"/>
</dbReference>
<dbReference type="PANTHER" id="PTHR28641:SF1">
    <property type="entry name" value="MALONYL-COA DECARBOXYLASE, MITOCHONDRIAL"/>
    <property type="match status" value="1"/>
</dbReference>
<reference evidence="4" key="1">
    <citation type="submission" date="2025-08" db="UniProtKB">
        <authorList>
            <consortium name="RefSeq"/>
        </authorList>
    </citation>
    <scope>IDENTIFICATION</scope>
    <source>
        <tissue evidence="4">Muscle</tissue>
    </source>
</reference>
<organism evidence="3 4">
    <name type="scientific">Limulus polyphemus</name>
    <name type="common">Atlantic horseshoe crab</name>
    <dbReference type="NCBI Taxonomy" id="6850"/>
    <lineage>
        <taxon>Eukaryota</taxon>
        <taxon>Metazoa</taxon>
        <taxon>Ecdysozoa</taxon>
        <taxon>Arthropoda</taxon>
        <taxon>Chelicerata</taxon>
        <taxon>Merostomata</taxon>
        <taxon>Xiphosura</taxon>
        <taxon>Limulidae</taxon>
        <taxon>Limulus</taxon>
    </lineage>
</organism>
<evidence type="ECO:0000313" key="4">
    <source>
        <dbReference type="RefSeq" id="XP_013777235.1"/>
    </source>
</evidence>
<evidence type="ECO:0000259" key="2">
    <source>
        <dbReference type="Pfam" id="PF17408"/>
    </source>
</evidence>
<sequence length="513" mass="58776">MNIFRVFGTLPHICQRLLKRPQNLFTSNQPSPYCQFNEDTVMLCDSNIQRMKLLLKDTATSSSSVSVESKTKLLCSIYLQLKSQEKADFLRHLVMNYGVNHSSVQKCARSFLSSQEQGESSRIKAEENLRSSLTPYYIGLFGHIGRLEGGVKFLVDLRKDVLYLLSMLEPNKSIAPNIKALNKTLRDLLSLWFSAGFMRLQRVTWDSSCDMLQKISEYEAVHPVRSWGDLKLRVGPYRRCYVFTHSSMPKEPIVVLHTALTTEISTSIQSIVNHAHLQLEEKLFQPLSKDVVEDPKNIHAAVFYSISSTQKGLQGIELGTQLIKQAVKDVLAEFPRISLFSTLSPVPGFRDWLLLELSKDERGALLSSFFLTDEEYTSLKDHLCKNNAVSVREQILEMLKSNQWLQDANLSELLKVPFMRLCAQYLYREKRRGYALNSVAHFHLRNGACIWRLNWLADKSPRGLTSSCGIMVNYRYFLEATEINSQRYIEKQHVEASEQFLHLLGLSHHKSSL</sequence>
<keyword evidence="3" id="KW-1185">Reference proteome</keyword>
<dbReference type="PANTHER" id="PTHR28641">
    <property type="match status" value="1"/>
</dbReference>
<dbReference type="Pfam" id="PF05292">
    <property type="entry name" value="MCD"/>
    <property type="match status" value="1"/>
</dbReference>
<dbReference type="GeneID" id="106461918"/>
<gene>
    <name evidence="4" type="primary">LOC106461918</name>
</gene>
<dbReference type="Gene3D" id="1.20.140.90">
    <property type="entry name" value="Malonyl-CoA decarboxylase, oligemerization domain"/>
    <property type="match status" value="1"/>
</dbReference>
<feature type="domain" description="Malonyl-CoA decarboxylase N-terminal" evidence="2">
    <location>
        <begin position="97"/>
        <end position="193"/>
    </location>
</feature>
<dbReference type="InterPro" id="IPR007956">
    <property type="entry name" value="Malonyl_CoA_deC_C"/>
</dbReference>
<name>A0ABM1B8Z3_LIMPO</name>
<evidence type="ECO:0000259" key="1">
    <source>
        <dbReference type="Pfam" id="PF05292"/>
    </source>
</evidence>
<dbReference type="InterPro" id="IPR038351">
    <property type="entry name" value="MCD_N_sf"/>
</dbReference>
<feature type="domain" description="Malonyl-CoA decarboxylase C-terminal" evidence="1">
    <location>
        <begin position="196"/>
        <end position="476"/>
    </location>
</feature>
<dbReference type="Proteomes" id="UP000694941">
    <property type="component" value="Unplaced"/>
</dbReference>
<evidence type="ECO:0000313" key="3">
    <source>
        <dbReference type="Proteomes" id="UP000694941"/>
    </source>
</evidence>
<dbReference type="InterPro" id="IPR035372">
    <property type="entry name" value="MCD_N"/>
</dbReference>
<dbReference type="Gene3D" id="3.40.630.150">
    <property type="entry name" value="Malonyl-CoA decarboxylase, catalytic domain"/>
    <property type="match status" value="1"/>
</dbReference>
<protein>
    <submittedName>
        <fullName evidence="4">Malonyl-CoA decarboxylase, mitochondrial-like isoform X1</fullName>
    </submittedName>
</protein>